<comment type="caution">
    <text evidence="9">The sequence shown here is derived from an EMBL/GenBank/DDBJ whole genome shotgun (WGS) entry which is preliminary data.</text>
</comment>
<keyword evidence="2" id="KW-0547">Nucleotide-binding</keyword>
<evidence type="ECO:0000256" key="5">
    <source>
        <dbReference type="ARBA" id="ARBA00044969"/>
    </source>
</evidence>
<keyword evidence="9" id="KW-0347">Helicase</keyword>
<dbReference type="InterPro" id="IPR006555">
    <property type="entry name" value="ATP-dep_Helicase_C"/>
</dbReference>
<keyword evidence="4" id="KW-0067">ATP-binding</keyword>
<dbReference type="GO" id="GO:0016887">
    <property type="term" value="F:ATP hydrolysis activity"/>
    <property type="evidence" value="ECO:0007669"/>
    <property type="project" value="RHEA"/>
</dbReference>
<dbReference type="EMBL" id="VSSQ01010048">
    <property type="protein sequence ID" value="MPM43290.1"/>
    <property type="molecule type" value="Genomic_DNA"/>
</dbReference>
<dbReference type="GO" id="GO:0006139">
    <property type="term" value="P:nucleobase-containing compound metabolic process"/>
    <property type="evidence" value="ECO:0007669"/>
    <property type="project" value="InterPro"/>
</dbReference>
<evidence type="ECO:0000256" key="6">
    <source>
        <dbReference type="ARBA" id="ARBA00048954"/>
    </source>
</evidence>
<evidence type="ECO:0000313" key="9">
    <source>
        <dbReference type="EMBL" id="MPM43290.1"/>
    </source>
</evidence>
<dbReference type="PANTHER" id="PTHR11472:SF34">
    <property type="entry name" value="REGULATOR OF TELOMERE ELONGATION HELICASE 1"/>
    <property type="match status" value="1"/>
</dbReference>
<comment type="catalytic activity">
    <reaction evidence="6">
        <text>ATP + H2O = ADP + phosphate + H(+)</text>
        <dbReference type="Rhea" id="RHEA:13065"/>
        <dbReference type="ChEBI" id="CHEBI:15377"/>
        <dbReference type="ChEBI" id="CHEBI:15378"/>
        <dbReference type="ChEBI" id="CHEBI:30616"/>
        <dbReference type="ChEBI" id="CHEBI:43474"/>
        <dbReference type="ChEBI" id="CHEBI:456216"/>
        <dbReference type="EC" id="5.6.2.3"/>
    </reaction>
</comment>
<evidence type="ECO:0000256" key="2">
    <source>
        <dbReference type="ARBA" id="ARBA00022741"/>
    </source>
</evidence>
<evidence type="ECO:0000256" key="3">
    <source>
        <dbReference type="ARBA" id="ARBA00022801"/>
    </source>
</evidence>
<feature type="domain" description="Helicase ATP-binding" evidence="7">
    <location>
        <begin position="6"/>
        <end position="248"/>
    </location>
</feature>
<feature type="domain" description="Helicase ATP-binding" evidence="8">
    <location>
        <begin position="1"/>
        <end position="267"/>
    </location>
</feature>
<evidence type="ECO:0000256" key="1">
    <source>
        <dbReference type="ARBA" id="ARBA00001966"/>
    </source>
</evidence>
<protein>
    <recommendedName>
        <fullName evidence="5">DNA 5'-3' helicase</fullName>
        <ecNumber evidence="5">5.6.2.3</ecNumber>
    </recommendedName>
</protein>
<dbReference type="GO" id="GO:0043139">
    <property type="term" value="F:5'-3' DNA helicase activity"/>
    <property type="evidence" value="ECO:0007669"/>
    <property type="project" value="UniProtKB-EC"/>
</dbReference>
<dbReference type="InterPro" id="IPR027417">
    <property type="entry name" value="P-loop_NTPase"/>
</dbReference>
<name>A0A644ZQN1_9ZZZZ</name>
<dbReference type="InterPro" id="IPR011545">
    <property type="entry name" value="DEAD/DEAH_box_helicase_dom"/>
</dbReference>
<dbReference type="PROSITE" id="PS51193">
    <property type="entry name" value="HELICASE_ATP_BIND_2"/>
    <property type="match status" value="1"/>
</dbReference>
<keyword evidence="3 9" id="KW-0378">Hydrolase</keyword>
<dbReference type="Pfam" id="PF00270">
    <property type="entry name" value="DEAD"/>
    <property type="match status" value="1"/>
</dbReference>
<evidence type="ECO:0000256" key="4">
    <source>
        <dbReference type="ARBA" id="ARBA00022840"/>
    </source>
</evidence>
<dbReference type="GO" id="GO:0005524">
    <property type="term" value="F:ATP binding"/>
    <property type="evidence" value="ECO:0007669"/>
    <property type="project" value="UniProtKB-KW"/>
</dbReference>
<dbReference type="InterPro" id="IPR014001">
    <property type="entry name" value="Helicase_ATP-bd"/>
</dbReference>
<organism evidence="9">
    <name type="scientific">bioreactor metagenome</name>
    <dbReference type="NCBI Taxonomy" id="1076179"/>
    <lineage>
        <taxon>unclassified sequences</taxon>
        <taxon>metagenomes</taxon>
        <taxon>ecological metagenomes</taxon>
    </lineage>
</organism>
<dbReference type="SMART" id="SM00491">
    <property type="entry name" value="HELICc2"/>
    <property type="match status" value="1"/>
</dbReference>
<reference evidence="9" key="1">
    <citation type="submission" date="2019-08" db="EMBL/GenBank/DDBJ databases">
        <authorList>
            <person name="Kucharzyk K."/>
            <person name="Murdoch R.W."/>
            <person name="Higgins S."/>
            <person name="Loffler F."/>
        </authorList>
    </citation>
    <scope>NUCLEOTIDE SEQUENCE</scope>
</reference>
<dbReference type="Gene3D" id="3.40.50.300">
    <property type="entry name" value="P-loop containing nucleotide triphosphate hydrolases"/>
    <property type="match status" value="2"/>
</dbReference>
<comment type="cofactor">
    <cofactor evidence="1">
        <name>[4Fe-4S] cluster</name>
        <dbReference type="ChEBI" id="CHEBI:49883"/>
    </cofactor>
</comment>
<proteinExistence type="predicted"/>
<sequence length="619" mass="69265">MALAVADSLLSGRNLAIEAPTGVGKSFAYLVPAILFSRLARRPAVISTETINLQEQLIRKDLPLLRQLLDLDFRAALAKGRGNYLCRRRLALAAGEHRDHYLPHPALAGEIDQIGRWAERSGDGDCDEADFHIGGDSWSYVCCEAGNCSFPKCNYRRECFYRRAREEWERADVIVANHALFFTDLKMQIESDSRDGGLLPLYGAAVIDEAHTLEDSAADHLGLYLTYGGFNAFLNRLYNPDSARGLLLRKGGDVLELRAMTAELKAAGKHFFAQFEDYLDRADESIRAVDQPGGFPNTLNERLLAFRARLGDYVQEQEDPDYKSELEAQLLRCDGYIDGIAAFIDMTLPESVYWVERDSRQLILQAAPLNVAEILRRELFGRDFPVVTTSATLTVDRQFRYFAERTGFGGGSEVRLDSPFDPDQVQLHLARSMPDPALPEYEEALFRALEHYLELSDGKAFVLFTSYALLRRAADALEAFLGARGIRLLIQGNELSRSAMLREFKADIRSVIFGTDSFWTGVDVPGEALSNVIITKLPFAVPSHPLIAARCDRIKALGGNPFFDYSLPEAVLKFRQGAGRLIRSRSDSGMIVVLDSRIVAKRYGRMFLHSLPDYPRTIA</sequence>
<dbReference type="SUPFAM" id="SSF52540">
    <property type="entry name" value="P-loop containing nucleoside triphosphate hydrolases"/>
    <property type="match status" value="1"/>
</dbReference>
<dbReference type="PROSITE" id="PS51192">
    <property type="entry name" value="HELICASE_ATP_BIND_1"/>
    <property type="match status" value="1"/>
</dbReference>
<dbReference type="GO" id="GO:0003676">
    <property type="term" value="F:nucleic acid binding"/>
    <property type="evidence" value="ECO:0007669"/>
    <property type="project" value="InterPro"/>
</dbReference>
<accession>A0A644ZQN1</accession>
<evidence type="ECO:0000259" key="7">
    <source>
        <dbReference type="PROSITE" id="PS51192"/>
    </source>
</evidence>
<dbReference type="AlphaFoldDB" id="A0A644ZQN1"/>
<dbReference type="Pfam" id="PF13307">
    <property type="entry name" value="Helicase_C_2"/>
    <property type="match status" value="1"/>
</dbReference>
<gene>
    <name evidence="9" type="primary">dinG_10</name>
    <name evidence="9" type="ORF">SDC9_89963</name>
</gene>
<dbReference type="InterPro" id="IPR014013">
    <property type="entry name" value="Helic_SF1/SF2_ATP-bd_DinG/Rad3"/>
</dbReference>
<dbReference type="PANTHER" id="PTHR11472">
    <property type="entry name" value="DNA REPAIR DEAD HELICASE RAD3/XP-D SUBFAMILY MEMBER"/>
    <property type="match status" value="1"/>
</dbReference>
<evidence type="ECO:0000259" key="8">
    <source>
        <dbReference type="PROSITE" id="PS51193"/>
    </source>
</evidence>
<dbReference type="InterPro" id="IPR045028">
    <property type="entry name" value="DinG/Rad3-like"/>
</dbReference>
<dbReference type="EC" id="5.6.2.3" evidence="5"/>